<evidence type="ECO:0000313" key="1">
    <source>
        <dbReference type="EMBL" id="AGB48442.1"/>
    </source>
</evidence>
<dbReference type="STRING" id="867904.Metho_0155"/>
<dbReference type="InterPro" id="IPR014931">
    <property type="entry name" value="DUF1805"/>
</dbReference>
<dbReference type="RefSeq" id="WP_015323611.1">
    <property type="nucleotide sequence ID" value="NC_019977.1"/>
</dbReference>
<dbReference type="Pfam" id="PF08827">
    <property type="entry name" value="DUF1805"/>
    <property type="match status" value="1"/>
</dbReference>
<dbReference type="HOGENOM" id="CLU_160472_2_0_2"/>
<keyword evidence="2" id="KW-1185">Reference proteome</keyword>
<dbReference type="Gene3D" id="3.30.1980.10">
    <property type="entry name" value="Hypothetical protein YunC"/>
    <property type="match status" value="1"/>
</dbReference>
<reference evidence="2" key="1">
    <citation type="submission" date="2012-02" db="EMBL/GenBank/DDBJ databases">
        <title>Complete sequence of chromosome of Methanomethylovorans hollandica DSM 15978.</title>
        <authorList>
            <person name="Lucas S."/>
            <person name="Copeland A."/>
            <person name="Lapidus A."/>
            <person name="Glavina del Rio T."/>
            <person name="Dalin E."/>
            <person name="Tice H."/>
            <person name="Bruce D."/>
            <person name="Goodwin L."/>
            <person name="Pitluck S."/>
            <person name="Peters L."/>
            <person name="Mikhailova N."/>
            <person name="Held B."/>
            <person name="Kyrpides N."/>
            <person name="Mavromatis K."/>
            <person name="Ivanova N."/>
            <person name="Brettin T."/>
            <person name="Detter J.C."/>
            <person name="Han C."/>
            <person name="Larimer F."/>
            <person name="Land M."/>
            <person name="Hauser L."/>
            <person name="Markowitz V."/>
            <person name="Cheng J.-F."/>
            <person name="Hugenholtz P."/>
            <person name="Woyke T."/>
            <person name="Wu D."/>
            <person name="Spring S."/>
            <person name="Schroeder M."/>
            <person name="Brambilla E."/>
            <person name="Klenk H.-P."/>
            <person name="Eisen J.A."/>
        </authorList>
    </citation>
    <scope>NUCLEOTIDE SEQUENCE [LARGE SCALE GENOMIC DNA]</scope>
    <source>
        <strain evidence="2">DSM 15978 / NBRC 107637 / DMS1</strain>
    </source>
</reference>
<name>L0KSP5_METHD</name>
<dbReference type="SUPFAM" id="SSF102891">
    <property type="entry name" value="Hypothetical protein Ta1206"/>
    <property type="match status" value="1"/>
</dbReference>
<accession>L0KSP5</accession>
<dbReference type="KEGG" id="mhz:Metho_0155"/>
<proteinExistence type="predicted"/>
<evidence type="ECO:0000313" key="2">
    <source>
        <dbReference type="Proteomes" id="UP000010866"/>
    </source>
</evidence>
<gene>
    <name evidence="1" type="ordered locus">Metho_0155</name>
</gene>
<protein>
    <recommendedName>
        <fullName evidence="3">DUF1805 domain-containing protein</fullName>
    </recommendedName>
</protein>
<dbReference type="AlphaFoldDB" id="L0KSP5"/>
<dbReference type="InterPro" id="IPR036493">
    <property type="entry name" value="YunC_sf"/>
</dbReference>
<dbReference type="GeneID" id="14408016"/>
<evidence type="ECO:0008006" key="3">
    <source>
        <dbReference type="Google" id="ProtNLM"/>
    </source>
</evidence>
<organism evidence="1 2">
    <name type="scientific">Methanomethylovorans hollandica (strain DSM 15978 / NBRC 107637 / DMS1)</name>
    <dbReference type="NCBI Taxonomy" id="867904"/>
    <lineage>
        <taxon>Archaea</taxon>
        <taxon>Methanobacteriati</taxon>
        <taxon>Methanobacteriota</taxon>
        <taxon>Stenosarchaea group</taxon>
        <taxon>Methanomicrobia</taxon>
        <taxon>Methanosarcinales</taxon>
        <taxon>Methanosarcinaceae</taxon>
        <taxon>Methanomethylovorans</taxon>
    </lineage>
</organism>
<dbReference type="EMBL" id="CP003362">
    <property type="protein sequence ID" value="AGB48442.1"/>
    <property type="molecule type" value="Genomic_DNA"/>
</dbReference>
<dbReference type="Proteomes" id="UP000010866">
    <property type="component" value="Chromosome"/>
</dbReference>
<sequence>MVFIEQIKLKGGIALGLKFEMQHASLIVVKAERGFVMCGYLDISTAEKLGDVAVRVSGVNTFEDVLTAEVKSITPQAKELGITLGMRAKDALELMF</sequence>